<keyword evidence="7" id="KW-1185">Reference proteome</keyword>
<evidence type="ECO:0000259" key="5">
    <source>
        <dbReference type="SMART" id="SM00062"/>
    </source>
</evidence>
<comment type="subcellular location">
    <subcellularLocation>
        <location evidence="1">Cell envelope</location>
    </subcellularLocation>
</comment>
<dbReference type="RefSeq" id="WP_284131475.1">
    <property type="nucleotide sequence ID" value="NZ_JASKYM010000001.1"/>
</dbReference>
<organism evidence="6 7">
    <name type="scientific">Romboutsia sedimentorum</name>
    <dbReference type="NCBI Taxonomy" id="1368474"/>
    <lineage>
        <taxon>Bacteria</taxon>
        <taxon>Bacillati</taxon>
        <taxon>Bacillota</taxon>
        <taxon>Clostridia</taxon>
        <taxon>Peptostreptococcales</taxon>
        <taxon>Peptostreptococcaceae</taxon>
        <taxon>Romboutsia</taxon>
    </lineage>
</organism>
<dbReference type="PANTHER" id="PTHR35936">
    <property type="entry name" value="MEMBRANE-BOUND LYTIC MUREIN TRANSGLYCOSYLASE F"/>
    <property type="match status" value="1"/>
</dbReference>
<dbReference type="Gene3D" id="3.40.190.10">
    <property type="entry name" value="Periplasmic binding protein-like II"/>
    <property type="match status" value="2"/>
</dbReference>
<dbReference type="PROSITE" id="PS51257">
    <property type="entry name" value="PROKAR_LIPOPROTEIN"/>
    <property type="match status" value="1"/>
</dbReference>
<evidence type="ECO:0000256" key="3">
    <source>
        <dbReference type="ARBA" id="ARBA00022729"/>
    </source>
</evidence>
<dbReference type="PROSITE" id="PS01039">
    <property type="entry name" value="SBP_BACTERIAL_3"/>
    <property type="match status" value="1"/>
</dbReference>
<name>A0ABT7E6E4_9FIRM</name>
<keyword evidence="3" id="KW-0732">Signal</keyword>
<feature type="domain" description="Solute-binding protein family 3/N-terminal" evidence="5">
    <location>
        <begin position="37"/>
        <end position="264"/>
    </location>
</feature>
<dbReference type="Proteomes" id="UP001301012">
    <property type="component" value="Unassembled WGS sequence"/>
</dbReference>
<accession>A0ABT7E6E4</accession>
<dbReference type="EMBL" id="JASKYM010000001">
    <property type="protein sequence ID" value="MDK2562500.1"/>
    <property type="molecule type" value="Genomic_DNA"/>
</dbReference>
<evidence type="ECO:0000313" key="7">
    <source>
        <dbReference type="Proteomes" id="UP001301012"/>
    </source>
</evidence>
<protein>
    <submittedName>
        <fullName evidence="6">Transporter substrate-binding domain-containing protein</fullName>
    </submittedName>
</protein>
<dbReference type="Pfam" id="PF00497">
    <property type="entry name" value="SBP_bac_3"/>
    <property type="match status" value="1"/>
</dbReference>
<evidence type="ECO:0000256" key="2">
    <source>
        <dbReference type="ARBA" id="ARBA00010333"/>
    </source>
</evidence>
<evidence type="ECO:0000256" key="4">
    <source>
        <dbReference type="RuleBase" id="RU003744"/>
    </source>
</evidence>
<evidence type="ECO:0000256" key="1">
    <source>
        <dbReference type="ARBA" id="ARBA00004196"/>
    </source>
</evidence>
<dbReference type="SUPFAM" id="SSF53850">
    <property type="entry name" value="Periplasmic binding protein-like II"/>
    <property type="match status" value="1"/>
</dbReference>
<dbReference type="SMART" id="SM00062">
    <property type="entry name" value="PBPb"/>
    <property type="match status" value="1"/>
</dbReference>
<reference evidence="6 7" key="1">
    <citation type="submission" date="2023-05" db="EMBL/GenBank/DDBJ databases">
        <title>Rombocin, a short stable natural nisin variant, displays selective antimicrobial activity against Listeria monocytogenes and employs dual mode of action to kill target bacterial strains.</title>
        <authorList>
            <person name="Wambui J."/>
            <person name="Stephan R."/>
            <person name="Kuipers O.P."/>
        </authorList>
    </citation>
    <scope>NUCLEOTIDE SEQUENCE [LARGE SCALE GENOMIC DNA]</scope>
    <source>
        <strain evidence="6 7">RC002</strain>
    </source>
</reference>
<evidence type="ECO:0000313" key="6">
    <source>
        <dbReference type="EMBL" id="MDK2562500.1"/>
    </source>
</evidence>
<gene>
    <name evidence="6" type="ORF">QOZ84_02985</name>
</gene>
<dbReference type="InterPro" id="IPR001638">
    <property type="entry name" value="Solute-binding_3/MltF_N"/>
</dbReference>
<dbReference type="PANTHER" id="PTHR35936:SF17">
    <property type="entry name" value="ARGININE-BINDING EXTRACELLULAR PROTEIN ARTP"/>
    <property type="match status" value="1"/>
</dbReference>
<comment type="similarity">
    <text evidence="2 4">Belongs to the bacterial solute-binding protein 3 family.</text>
</comment>
<comment type="caution">
    <text evidence="6">The sequence shown here is derived from an EMBL/GenBank/DDBJ whole genome shotgun (WGS) entry which is preliminary data.</text>
</comment>
<sequence length="265" mass="29293">MKKAALGILVGVLSLSLVGCSSKDESSQLEEIKQKGKLIIGTSADYPPYEFHKKIDGKDTIVGFEMEMAKEIAKEIGVDLEIKDMKFDGLLPALKSQNIDMIVAGMNPTEERKKSVNFTDVYYNGENVVLVKKDDLEKYKTVESLKNLRIGVQKASTQEGFAKDVIEATNIKALSKIPDVVLELKNSNIDAVVVSKYAVTGYLKEYPDIVYSNIDLGESKDDKSAIATKKSDDYSLVKKTNEILDSLKKGNKIQKLVEEATNLSQ</sequence>
<dbReference type="InterPro" id="IPR018313">
    <property type="entry name" value="SBP_3_CS"/>
</dbReference>
<proteinExistence type="inferred from homology"/>